<dbReference type="GO" id="GO:0015926">
    <property type="term" value="F:glucosidase activity"/>
    <property type="evidence" value="ECO:0007669"/>
    <property type="project" value="TreeGrafter"/>
</dbReference>
<gene>
    <name evidence="11" type="ORF">DYB30_006625</name>
</gene>
<dbReference type="PANTHER" id="PTHR31361:SF1">
    <property type="entry name" value="BETA-GLUCAN SYNTHESIS-ASSOCIATED PROTEIN KRE6-RELATED"/>
    <property type="match status" value="1"/>
</dbReference>
<feature type="transmembrane region" description="Helical" evidence="9">
    <location>
        <begin position="946"/>
        <end position="966"/>
    </location>
</feature>
<organism evidence="11 12">
    <name type="scientific">Aphanomyces astaci</name>
    <name type="common">Crayfish plague agent</name>
    <dbReference type="NCBI Taxonomy" id="112090"/>
    <lineage>
        <taxon>Eukaryota</taxon>
        <taxon>Sar</taxon>
        <taxon>Stramenopiles</taxon>
        <taxon>Oomycota</taxon>
        <taxon>Saprolegniomycetes</taxon>
        <taxon>Saprolegniales</taxon>
        <taxon>Verrucalvaceae</taxon>
        <taxon>Aphanomyces</taxon>
    </lineage>
</organism>
<evidence type="ECO:0000256" key="4">
    <source>
        <dbReference type="ARBA" id="ARBA00022692"/>
    </source>
</evidence>
<dbReference type="Gene3D" id="2.60.120.200">
    <property type="match status" value="2"/>
</dbReference>
<evidence type="ECO:0000256" key="8">
    <source>
        <dbReference type="ARBA" id="ARBA00023316"/>
    </source>
</evidence>
<feature type="transmembrane region" description="Helical" evidence="9">
    <location>
        <begin position="805"/>
        <end position="825"/>
    </location>
</feature>
<evidence type="ECO:0008006" key="13">
    <source>
        <dbReference type="Google" id="ProtNLM"/>
    </source>
</evidence>
<keyword evidence="10" id="KW-0732">Signal</keyword>
<dbReference type="Pfam" id="PF03092">
    <property type="entry name" value="BT1"/>
    <property type="match status" value="1"/>
</dbReference>
<dbReference type="AlphaFoldDB" id="A0A397DQH9"/>
<dbReference type="VEuPathDB" id="FungiDB:H257_09528"/>
<feature type="transmembrane region" description="Helical" evidence="9">
    <location>
        <begin position="913"/>
        <end position="934"/>
    </location>
</feature>
<feature type="transmembrane region" description="Helical" evidence="9">
    <location>
        <begin position="1167"/>
        <end position="1185"/>
    </location>
</feature>
<evidence type="ECO:0000256" key="1">
    <source>
        <dbReference type="ARBA" id="ARBA00004141"/>
    </source>
</evidence>
<feature type="chain" id="PRO_5017385860" description="GH16 domain-containing protein" evidence="10">
    <location>
        <begin position="20"/>
        <end position="1272"/>
    </location>
</feature>
<feature type="transmembrane region" description="Helical" evidence="9">
    <location>
        <begin position="1058"/>
        <end position="1079"/>
    </location>
</feature>
<evidence type="ECO:0000256" key="7">
    <source>
        <dbReference type="ARBA" id="ARBA00023180"/>
    </source>
</evidence>
<dbReference type="VEuPathDB" id="FungiDB:H257_09529"/>
<dbReference type="GO" id="GO:0071555">
    <property type="term" value="P:cell wall organization"/>
    <property type="evidence" value="ECO:0007669"/>
    <property type="project" value="UniProtKB-KW"/>
</dbReference>
<dbReference type="Pfam" id="PF03935">
    <property type="entry name" value="SKN1_KRE6_Sbg1"/>
    <property type="match status" value="2"/>
</dbReference>
<feature type="signal peptide" evidence="10">
    <location>
        <begin position="1"/>
        <end position="19"/>
    </location>
</feature>
<evidence type="ECO:0000313" key="12">
    <source>
        <dbReference type="Proteomes" id="UP000266643"/>
    </source>
</evidence>
<dbReference type="GO" id="GO:0005886">
    <property type="term" value="C:plasma membrane"/>
    <property type="evidence" value="ECO:0007669"/>
    <property type="project" value="TreeGrafter"/>
</dbReference>
<proteinExistence type="inferred from homology"/>
<keyword evidence="4 9" id="KW-0812">Transmembrane</keyword>
<dbReference type="InterPro" id="IPR039309">
    <property type="entry name" value="BT1"/>
</dbReference>
<name>A0A397DQH9_APHAT</name>
<dbReference type="Proteomes" id="UP000266643">
    <property type="component" value="Unassembled WGS sequence"/>
</dbReference>
<dbReference type="InterPro" id="IPR036259">
    <property type="entry name" value="MFS_trans_sf"/>
</dbReference>
<accession>A0A397DQH9</accession>
<dbReference type="InterPro" id="IPR013320">
    <property type="entry name" value="ConA-like_dom_sf"/>
</dbReference>
<feature type="transmembrane region" description="Helical" evidence="9">
    <location>
        <begin position="868"/>
        <end position="892"/>
    </location>
</feature>
<feature type="transmembrane region" description="Helical" evidence="9">
    <location>
        <begin position="562"/>
        <end position="582"/>
    </location>
</feature>
<comment type="similarity">
    <text evidence="2">Belongs to the major facilitator superfamily. Folate-biopterin transporter (TC 2.A.71) family.</text>
</comment>
<evidence type="ECO:0000313" key="11">
    <source>
        <dbReference type="EMBL" id="RHY69436.1"/>
    </source>
</evidence>
<dbReference type="EMBL" id="QUTD01004160">
    <property type="protein sequence ID" value="RHY69436.1"/>
    <property type="molecule type" value="Genomic_DNA"/>
</dbReference>
<dbReference type="GO" id="GO:0005789">
    <property type="term" value="C:endoplasmic reticulum membrane"/>
    <property type="evidence" value="ECO:0007669"/>
    <property type="project" value="TreeGrafter"/>
</dbReference>
<evidence type="ECO:0000256" key="10">
    <source>
        <dbReference type="SAM" id="SignalP"/>
    </source>
</evidence>
<keyword evidence="5 9" id="KW-1133">Transmembrane helix</keyword>
<dbReference type="GO" id="GO:0006078">
    <property type="term" value="P:(1-&gt;6)-beta-D-glucan biosynthetic process"/>
    <property type="evidence" value="ECO:0007669"/>
    <property type="project" value="TreeGrafter"/>
</dbReference>
<dbReference type="PANTHER" id="PTHR31361">
    <property type="entry name" value="BETA-GLUCAN SYNTHESIS-ASSOCIATED PROTEIN KRE6-RELATED"/>
    <property type="match status" value="1"/>
</dbReference>
<evidence type="ECO:0000256" key="9">
    <source>
        <dbReference type="SAM" id="Phobius"/>
    </source>
</evidence>
<feature type="transmembrane region" description="Helical" evidence="9">
    <location>
        <begin position="1000"/>
        <end position="1023"/>
    </location>
</feature>
<dbReference type="SUPFAM" id="SSF49899">
    <property type="entry name" value="Concanavalin A-like lectins/glucanases"/>
    <property type="match status" value="1"/>
</dbReference>
<evidence type="ECO:0000256" key="6">
    <source>
        <dbReference type="ARBA" id="ARBA00023136"/>
    </source>
</evidence>
<evidence type="ECO:0000256" key="3">
    <source>
        <dbReference type="ARBA" id="ARBA00022448"/>
    </source>
</evidence>
<sequence>MKVLVLAFVVLTGNGGVSSAAKGPHYDASSGIPAWVDIDTPKQFYKATSSRGESWDLVMSDEFNRPGRNFTAGMDPMWTAIEMADGVNAALEYYSVNMTETVTEADGRGVFRIITKLDDISFRVYNQYKNPPGFQQSIYYPTWPGVWLLGNLGRALFMASTSRMWPWSYNECDANLEKDQRISACDGNPGFGLNPHQGRGAPEIDILEGGGAAISSSVQIAPGMPDEYRPVFPINGESPYCANTPDVPSSITATRGHRSWYQGLRYAAHVCAAKADQIQVASQINASLELGIVDNSCKLSTCPASFDVNGDRGPVDGKAGSGLYWGVNKDGQCFPVMNGYNGAYLCDPYTTNSKCTAPLHSDGNGNGNKIAPFAYQMDAISANWPVEFAAYSGYLKYQLEWVLGRRGYVRWMIDGVPLFEIPAEALESPPQNAAKSNPKKLMIEEPLYLIFNTALSTSWGTVPPNAGKPCRGDGLDPKVNRICDAYPLYLKLDYIRVWQNTSTMSVGCDPASHPTRLWIDGHKSEYEDIDNPNIDVWGGPRCTSNRGSVSGSSSDGPMGPPLVAVLIISVLATAAAAAIVYIRGRGKRLQLRFRGSMEEMAASKSAASRTDTIRRIALMENQKQAELLRTKYRRLTHLSDYPSYILPRLIFLVYKLKNPGIDCTVVRLGSLFNLPGTMNNNAQNPKGRHDLEERVTHLQSVTNYKGDFKDAKSPLELEDGALVAGGALDLLSKEAFALFSQYAAIGVIYGLIPALNFPIFNVYLRLEGYQTASYSTLVMLGWSFKAFMGMMSDCFPIFGYRRKSWLLIGWMVTMICLTIMTFSSLGEPYCNREKAAKRKSRACTKPYSNASLKDHDLFNLSAPDNGGLFIILSMFVSLGYVTAACASDAMVVQYAQREPLAIRGRIQTAIYTVRTFTGIVSSVIVGFGLNGANYNGSFQFSMAPNVPYGICLVPCVVVVLSTIFIVEEVKTPPIPLKVWAGSFWDLLQQRVMWQICAFRFINNIFQGIGSTAGAPMFSIWANVEPLNDALASVLGGFIFSGILVVVGKWGLHWNWRWAIALSSIGSILIDGAINFMTIWNVVRNQCFYMGGALAEKVPGGVRFIVATYCAVEIADVGNEGATYGLVTTVSNLASPFASVIYKVIDSYFMLSQDDIRNDTTQVRWDVTYSYIISYMCKLFALAWLWMLPPQRTQIQELKKKGGKSPLAGAILLVIFFICLAFSVTTSIMSIYPSTKCYRIAGGNGMFDPKSGACPTVTAVMAVMDNKDKRLSS</sequence>
<keyword evidence="8" id="KW-0961">Cell wall biogenesis/degradation</keyword>
<comment type="caution">
    <text evidence="11">The sequence shown here is derived from an EMBL/GenBank/DDBJ whole genome shotgun (WGS) entry which is preliminary data.</text>
</comment>
<feature type="transmembrane region" description="Helical" evidence="9">
    <location>
        <begin position="1206"/>
        <end position="1231"/>
    </location>
</feature>
<evidence type="ECO:0000256" key="5">
    <source>
        <dbReference type="ARBA" id="ARBA00022989"/>
    </source>
</evidence>
<dbReference type="SUPFAM" id="SSF103473">
    <property type="entry name" value="MFS general substrate transporter"/>
    <property type="match status" value="1"/>
</dbReference>
<feature type="transmembrane region" description="Helical" evidence="9">
    <location>
        <begin position="742"/>
        <end position="764"/>
    </location>
</feature>
<reference evidence="11 12" key="1">
    <citation type="submission" date="2018-08" db="EMBL/GenBank/DDBJ databases">
        <title>Aphanomyces genome sequencing and annotation.</title>
        <authorList>
            <person name="Minardi D."/>
            <person name="Oidtmann B."/>
            <person name="Van Der Giezen M."/>
            <person name="Studholme D.J."/>
        </authorList>
    </citation>
    <scope>NUCLEOTIDE SEQUENCE [LARGE SCALE GENOMIC DNA]</scope>
    <source>
        <strain evidence="11 12">D2</strain>
    </source>
</reference>
<feature type="transmembrane region" description="Helical" evidence="9">
    <location>
        <begin position="776"/>
        <end position="798"/>
    </location>
</feature>
<dbReference type="InterPro" id="IPR005629">
    <property type="entry name" value="Skn1/Kre6/Sbg1"/>
</dbReference>
<keyword evidence="3" id="KW-0813">Transport</keyword>
<keyword evidence="6 9" id="KW-0472">Membrane</keyword>
<comment type="subcellular location">
    <subcellularLocation>
        <location evidence="1">Membrane</location>
        <topology evidence="1">Multi-pass membrane protein</topology>
    </subcellularLocation>
</comment>
<keyword evidence="7" id="KW-0325">Glycoprotein</keyword>
<feature type="transmembrane region" description="Helical" evidence="9">
    <location>
        <begin position="1029"/>
        <end position="1051"/>
    </location>
</feature>
<evidence type="ECO:0000256" key="2">
    <source>
        <dbReference type="ARBA" id="ARBA00007015"/>
    </source>
</evidence>
<protein>
    <recommendedName>
        <fullName evidence="13">GH16 domain-containing protein</fullName>
    </recommendedName>
</protein>